<evidence type="ECO:0000259" key="3">
    <source>
        <dbReference type="PROSITE" id="PS50842"/>
    </source>
</evidence>
<dbReference type="Gene3D" id="2.40.40.10">
    <property type="entry name" value="RlpA-like domain"/>
    <property type="match status" value="1"/>
</dbReference>
<protein>
    <submittedName>
        <fullName evidence="4">RlpA-like double-psi beta-barrel-protein domain-containing protein-containing protein</fullName>
    </submittedName>
</protein>
<reference evidence="4 5" key="1">
    <citation type="journal article" date="2021" name="Nat. Commun.">
        <title>Genetic determinants of endophytism in the Arabidopsis root mycobiome.</title>
        <authorList>
            <person name="Mesny F."/>
            <person name="Miyauchi S."/>
            <person name="Thiergart T."/>
            <person name="Pickel B."/>
            <person name="Atanasova L."/>
            <person name="Karlsson M."/>
            <person name="Huettel B."/>
            <person name="Barry K.W."/>
            <person name="Haridas S."/>
            <person name="Chen C."/>
            <person name="Bauer D."/>
            <person name="Andreopoulos W."/>
            <person name="Pangilinan J."/>
            <person name="LaButti K."/>
            <person name="Riley R."/>
            <person name="Lipzen A."/>
            <person name="Clum A."/>
            <person name="Drula E."/>
            <person name="Henrissat B."/>
            <person name="Kohler A."/>
            <person name="Grigoriev I.V."/>
            <person name="Martin F.M."/>
            <person name="Hacquard S."/>
        </authorList>
    </citation>
    <scope>NUCLEOTIDE SEQUENCE [LARGE SCALE GENOMIC DNA]</scope>
    <source>
        <strain evidence="4 5">MPI-CAGE-CH-0241</strain>
    </source>
</reference>
<sequence length="220" mass="23355">MKFLTLLGLAIPALVAAKDLSTEVVTGTSTFYGGNLNGGNCGFSTYTLPSGIYGTAFSGSNWNAAANCGSCIQVTGPTGKTIKAMIVDQCPECDKGHLDLFQNAFTAVGGTDGLVKTSFKWVTCDITSPLILRNKEGTSQWWFSMQVINHNEPIKSLQVSTDGGKTWKATTRRDYNFFENSSGFGTSTVDVKVTSSTGKTITVKNVSVAAQVQTKAASNF</sequence>
<dbReference type="SUPFAM" id="SSF49590">
    <property type="entry name" value="PHL pollen allergen"/>
    <property type="match status" value="1"/>
</dbReference>
<name>A0A9P9APJ2_9HYPO</name>
<dbReference type="NCBIfam" id="NF041144">
    <property type="entry name" value="expansin_EXLX1"/>
    <property type="match status" value="1"/>
</dbReference>
<keyword evidence="5" id="KW-1185">Reference proteome</keyword>
<accession>A0A9P9APJ2</accession>
<dbReference type="InterPro" id="IPR036908">
    <property type="entry name" value="RlpA-like_sf"/>
</dbReference>
<dbReference type="InterPro" id="IPR036749">
    <property type="entry name" value="Expansin_CBD_sf"/>
</dbReference>
<dbReference type="Proteomes" id="UP000777438">
    <property type="component" value="Unassembled WGS sequence"/>
</dbReference>
<dbReference type="AlphaFoldDB" id="A0A9P9APJ2"/>
<dbReference type="PANTHER" id="PTHR31836">
    <property type="match status" value="1"/>
</dbReference>
<dbReference type="CDD" id="cd22271">
    <property type="entry name" value="DPBB_EXP_N-like"/>
    <property type="match status" value="1"/>
</dbReference>
<feature type="domain" description="Expansin-like EG45" evidence="3">
    <location>
        <begin position="38"/>
        <end position="129"/>
    </location>
</feature>
<dbReference type="PANTHER" id="PTHR31836:SF21">
    <property type="entry name" value="EXPANSIN-LIKE PROTEIN 7"/>
    <property type="match status" value="1"/>
</dbReference>
<dbReference type="PROSITE" id="PS50842">
    <property type="entry name" value="EXPANSIN_EG45"/>
    <property type="match status" value="1"/>
</dbReference>
<keyword evidence="1 2" id="KW-0732">Signal</keyword>
<dbReference type="InterPro" id="IPR051477">
    <property type="entry name" value="Expansin_CellWall"/>
</dbReference>
<dbReference type="OrthoDB" id="406505at2759"/>
<comment type="caution">
    <text evidence="4">The sequence shown here is derived from an EMBL/GenBank/DDBJ whole genome shotgun (WGS) entry which is preliminary data.</text>
</comment>
<organism evidence="4 5">
    <name type="scientific">Thelonectria olida</name>
    <dbReference type="NCBI Taxonomy" id="1576542"/>
    <lineage>
        <taxon>Eukaryota</taxon>
        <taxon>Fungi</taxon>
        <taxon>Dikarya</taxon>
        <taxon>Ascomycota</taxon>
        <taxon>Pezizomycotina</taxon>
        <taxon>Sordariomycetes</taxon>
        <taxon>Hypocreomycetidae</taxon>
        <taxon>Hypocreales</taxon>
        <taxon>Nectriaceae</taxon>
        <taxon>Thelonectria</taxon>
    </lineage>
</organism>
<evidence type="ECO:0000256" key="2">
    <source>
        <dbReference type="SAM" id="SignalP"/>
    </source>
</evidence>
<evidence type="ECO:0000313" key="4">
    <source>
        <dbReference type="EMBL" id="KAH6893383.1"/>
    </source>
</evidence>
<evidence type="ECO:0000256" key="1">
    <source>
        <dbReference type="ARBA" id="ARBA00022729"/>
    </source>
</evidence>
<dbReference type="EMBL" id="JAGPYM010000006">
    <property type="protein sequence ID" value="KAH6893383.1"/>
    <property type="molecule type" value="Genomic_DNA"/>
</dbReference>
<dbReference type="InterPro" id="IPR049818">
    <property type="entry name" value="Expansin_EXLX1-like"/>
</dbReference>
<dbReference type="Gene3D" id="2.60.40.760">
    <property type="entry name" value="Expansin, cellulose-binding-like domain"/>
    <property type="match status" value="1"/>
</dbReference>
<proteinExistence type="predicted"/>
<gene>
    <name evidence="4" type="ORF">B0T10DRAFT_537076</name>
</gene>
<feature type="signal peptide" evidence="2">
    <location>
        <begin position="1"/>
        <end position="17"/>
    </location>
</feature>
<evidence type="ECO:0000313" key="5">
    <source>
        <dbReference type="Proteomes" id="UP000777438"/>
    </source>
</evidence>
<feature type="chain" id="PRO_5040118828" evidence="2">
    <location>
        <begin position="18"/>
        <end position="220"/>
    </location>
</feature>
<dbReference type="InterPro" id="IPR007112">
    <property type="entry name" value="Expansin/allergen_DPBB_dom"/>
</dbReference>
<dbReference type="SUPFAM" id="SSF50685">
    <property type="entry name" value="Barwin-like endoglucanases"/>
    <property type="match status" value="1"/>
</dbReference>